<accession>A0A644V2A4</accession>
<dbReference type="Pfam" id="PF02368">
    <property type="entry name" value="Big_2"/>
    <property type="match status" value="1"/>
</dbReference>
<dbReference type="Gene3D" id="2.60.40.1080">
    <property type="match status" value="1"/>
</dbReference>
<gene>
    <name evidence="3" type="ORF">SDC9_31269</name>
</gene>
<reference evidence="3" key="1">
    <citation type="submission" date="2019-08" db="EMBL/GenBank/DDBJ databases">
        <authorList>
            <person name="Kucharzyk K."/>
            <person name="Murdoch R.W."/>
            <person name="Higgins S."/>
            <person name="Loffler F."/>
        </authorList>
    </citation>
    <scope>NUCLEOTIDE SEQUENCE</scope>
</reference>
<dbReference type="PANTHER" id="PTHR41339">
    <property type="entry name" value="LIPL48"/>
    <property type="match status" value="1"/>
</dbReference>
<evidence type="ECO:0000313" key="3">
    <source>
        <dbReference type="EMBL" id="MPL85301.1"/>
    </source>
</evidence>
<protein>
    <recommendedName>
        <fullName evidence="2">BIG2 domain-containing protein</fullName>
    </recommendedName>
</protein>
<dbReference type="AlphaFoldDB" id="A0A644V2A4"/>
<feature type="domain" description="BIG2" evidence="2">
    <location>
        <begin position="37"/>
        <end position="114"/>
    </location>
</feature>
<evidence type="ECO:0000256" key="1">
    <source>
        <dbReference type="SAM" id="MobiDB-lite"/>
    </source>
</evidence>
<feature type="compositionally biased region" description="Polar residues" evidence="1">
    <location>
        <begin position="343"/>
        <end position="360"/>
    </location>
</feature>
<dbReference type="InterPro" id="IPR008964">
    <property type="entry name" value="Invasin/intimin_cell_adhesion"/>
</dbReference>
<evidence type="ECO:0000259" key="2">
    <source>
        <dbReference type="SMART" id="SM00635"/>
    </source>
</evidence>
<dbReference type="SMART" id="SM00635">
    <property type="entry name" value="BID_2"/>
    <property type="match status" value="1"/>
</dbReference>
<dbReference type="PANTHER" id="PTHR41339:SF1">
    <property type="entry name" value="SECRETED PROTEIN"/>
    <property type="match status" value="1"/>
</dbReference>
<comment type="caution">
    <text evidence="3">The sequence shown here is derived from an EMBL/GenBank/DDBJ whole genome shotgun (WGS) entry which is preliminary data.</text>
</comment>
<dbReference type="InterPro" id="IPR003343">
    <property type="entry name" value="Big_2"/>
</dbReference>
<feature type="region of interest" description="Disordered" evidence="1">
    <location>
        <begin position="341"/>
        <end position="360"/>
    </location>
</feature>
<dbReference type="EMBL" id="VSSQ01000203">
    <property type="protein sequence ID" value="MPL85301.1"/>
    <property type="molecule type" value="Genomic_DNA"/>
</dbReference>
<name>A0A644V2A4_9ZZZZ</name>
<sequence>MSMNRLLLKGMASIFMMATLFGNVSCSDSDEEPIAVAVTGVKVDKESVAIKPDAEVTLVATITPSDAANKEVSWTSSNTGVVLVDNTGKVKGVAEGEATVTVKTADGSFAASTKVTVDINAGETGKAVVLSGEIKENITLRSIDQNLLRGFVYVTNGATITIQPGTVVKGEKSSKGTLIVEPGGKIIAEGKANAPIVFTSDQPKGSRNYGDWGGIVLAGKAPVNTGTNPQIEGGPRTTYGGTVADDNSGILKYVRIEFPGFPLEPNKELNGLTMGGVGSGTTIEYVQVSYCGDDSFEWFGGKVNAKHLIAYKGWDDEFDTDYGYQGKLQFLLGVRDRDRADTSKSNGFESDNDASGSGNTPLTTPVFSNVTLIGPLYGNSVGKADAEILYNTTDAANGAKGGQFQCAMHIRRNSALQVHNSVFTGWPYGLFLDKANSAAVVKNVLFAGMWKEAKDDASASYFLTAGLGNSSFASTNDVIKTNGIYSSVDAAKVAGASFTDAAISDSFFTKVNYKGAFDGTNDWTAGWANWDPQNTDY</sequence>
<dbReference type="SUPFAM" id="SSF49373">
    <property type="entry name" value="Invasin/intimin cell-adhesion fragments"/>
    <property type="match status" value="1"/>
</dbReference>
<proteinExistence type="predicted"/>
<organism evidence="3">
    <name type="scientific">bioreactor metagenome</name>
    <dbReference type="NCBI Taxonomy" id="1076179"/>
    <lineage>
        <taxon>unclassified sequences</taxon>
        <taxon>metagenomes</taxon>
        <taxon>ecological metagenomes</taxon>
    </lineage>
</organism>